<dbReference type="Pfam" id="PF22954">
    <property type="entry name" value="DUF7027"/>
    <property type="match status" value="1"/>
</dbReference>
<evidence type="ECO:0000256" key="1">
    <source>
        <dbReference type="SAM" id="Phobius"/>
    </source>
</evidence>
<proteinExistence type="predicted"/>
<keyword evidence="1" id="KW-0472">Membrane</keyword>
<keyword evidence="1" id="KW-0812">Transmembrane</keyword>
<dbReference type="WBParaSite" id="PSAMB.scaffold7374size7750.g30038.t1">
    <property type="protein sequence ID" value="PSAMB.scaffold7374size7750.g30038.t1"/>
    <property type="gene ID" value="PSAMB.scaffold7374size7750.g30038"/>
</dbReference>
<accession>A0A914XC47</accession>
<evidence type="ECO:0000313" key="3">
    <source>
        <dbReference type="Proteomes" id="UP000887566"/>
    </source>
</evidence>
<protein>
    <submittedName>
        <fullName evidence="4">Transmembrane protein</fullName>
    </submittedName>
</protein>
<evidence type="ECO:0000259" key="2">
    <source>
        <dbReference type="Pfam" id="PF22954"/>
    </source>
</evidence>
<sequence>MSQVQPQFDPNDPKYICCCGCHVTVGAKILASLQTASIILIAISVISMIEQVKRQSHFTSVLVTFICIFLIIISINGSLWYGLITEREGFLIPTLICMVGVLRLFFCCLLYQRNMCEYSQKS</sequence>
<feature type="transmembrane region" description="Helical" evidence="1">
    <location>
        <begin position="29"/>
        <end position="49"/>
    </location>
</feature>
<feature type="transmembrane region" description="Helical" evidence="1">
    <location>
        <begin position="61"/>
        <end position="84"/>
    </location>
</feature>
<reference evidence="4" key="1">
    <citation type="submission" date="2022-11" db="UniProtKB">
        <authorList>
            <consortium name="WormBaseParasite"/>
        </authorList>
    </citation>
    <scope>IDENTIFICATION</scope>
</reference>
<name>A0A914XC47_9BILA</name>
<feature type="domain" description="DUF7027" evidence="2">
    <location>
        <begin position="26"/>
        <end position="102"/>
    </location>
</feature>
<dbReference type="AlphaFoldDB" id="A0A914XC47"/>
<keyword evidence="1" id="KW-1133">Transmembrane helix</keyword>
<keyword evidence="3" id="KW-1185">Reference proteome</keyword>
<dbReference type="Proteomes" id="UP000887566">
    <property type="component" value="Unplaced"/>
</dbReference>
<organism evidence="3 4">
    <name type="scientific">Plectus sambesii</name>
    <dbReference type="NCBI Taxonomy" id="2011161"/>
    <lineage>
        <taxon>Eukaryota</taxon>
        <taxon>Metazoa</taxon>
        <taxon>Ecdysozoa</taxon>
        <taxon>Nematoda</taxon>
        <taxon>Chromadorea</taxon>
        <taxon>Plectida</taxon>
        <taxon>Plectina</taxon>
        <taxon>Plectoidea</taxon>
        <taxon>Plectidae</taxon>
        <taxon>Plectus</taxon>
    </lineage>
</organism>
<dbReference type="InterPro" id="IPR054291">
    <property type="entry name" value="DUF7027"/>
</dbReference>
<feature type="transmembrane region" description="Helical" evidence="1">
    <location>
        <begin position="90"/>
        <end position="111"/>
    </location>
</feature>
<evidence type="ECO:0000313" key="4">
    <source>
        <dbReference type="WBParaSite" id="PSAMB.scaffold7374size7750.g30038.t1"/>
    </source>
</evidence>